<dbReference type="SMART" id="SM00636">
    <property type="entry name" value="Glyco_18"/>
    <property type="match status" value="1"/>
</dbReference>
<dbReference type="Pfam" id="PF00704">
    <property type="entry name" value="Glyco_hydro_18"/>
    <property type="match status" value="1"/>
</dbReference>
<dbReference type="EMBL" id="NIRI02000042">
    <property type="protein sequence ID" value="KAG5450385.1"/>
    <property type="molecule type" value="Genomic_DNA"/>
</dbReference>
<feature type="domain" description="GH18" evidence="3">
    <location>
        <begin position="72"/>
        <end position="389"/>
    </location>
</feature>
<dbReference type="GO" id="GO:0012505">
    <property type="term" value="C:endomembrane system"/>
    <property type="evidence" value="ECO:0007669"/>
    <property type="project" value="TreeGrafter"/>
</dbReference>
<dbReference type="PANTHER" id="PTHR46066:SF2">
    <property type="entry name" value="CHITINASE DOMAIN-CONTAINING PROTEIN 1"/>
    <property type="match status" value="1"/>
</dbReference>
<dbReference type="Proteomes" id="UP000286415">
    <property type="component" value="Unassembled WGS sequence"/>
</dbReference>
<gene>
    <name evidence="4" type="ORF">CSKR_110406</name>
</gene>
<dbReference type="GO" id="GO:0070492">
    <property type="term" value="F:oligosaccharide binding"/>
    <property type="evidence" value="ECO:0007669"/>
    <property type="project" value="TreeGrafter"/>
</dbReference>
<keyword evidence="5" id="KW-1185">Reference proteome</keyword>
<dbReference type="Gene3D" id="3.10.50.10">
    <property type="match status" value="1"/>
</dbReference>
<dbReference type="GO" id="GO:0005975">
    <property type="term" value="P:carbohydrate metabolic process"/>
    <property type="evidence" value="ECO:0007669"/>
    <property type="project" value="InterPro"/>
</dbReference>
<dbReference type="Gene3D" id="3.20.20.80">
    <property type="entry name" value="Glycosidases"/>
    <property type="match status" value="1"/>
</dbReference>
<proteinExistence type="inferred from homology"/>
<evidence type="ECO:0000313" key="4">
    <source>
        <dbReference type="EMBL" id="KAG5450385.1"/>
    </source>
</evidence>
<dbReference type="InterPro" id="IPR011583">
    <property type="entry name" value="Chitinase_II/V-like_cat"/>
</dbReference>
<dbReference type="PANTHER" id="PTHR46066">
    <property type="entry name" value="CHITINASE DOMAIN-CONTAINING PROTEIN 1 FAMILY MEMBER"/>
    <property type="match status" value="1"/>
</dbReference>
<dbReference type="OrthoDB" id="10254444at2759"/>
<dbReference type="SUPFAM" id="SSF51445">
    <property type="entry name" value="(Trans)glycosidases"/>
    <property type="match status" value="1"/>
</dbReference>
<sequence length="389" mass="44787">MFFCGVMLFPGNKTCFKTRWNVIFWLVCLCIVVQLTLSQRVPSVSQKIDLDEFLDSFSSYNMYTVTQKATNGSVLAYVTPWNKRGFELAETFAAKFTLISPVWFQVLGRKKAYSVTGLPEVNKDWMARLKAINPSIKIVPRFDFREWQASDFADTLGDRSGAEQCLANILRILKHYEFDGAVIELWSFFVGAPEESLYNFIELIGQSLRDINMVTVLVIPPPVYRGELPGRFTKKQFERLRNHVDYFSLMTYDYSPPSGPGPNSPINWVEKCILHFVPHGSHKAAEKRAQILTGFNFYGLHHIPERRFGDYILGHQFVHIVNQSRADFIWDSTAAEHYLKFRDENGHENFVYYPTVASISRRIDLVEYLGTGISIWEIGQGLDSFFSLF</sequence>
<reference evidence="4 5" key="1">
    <citation type="journal article" date="2018" name="Biotechnol. Adv.">
        <title>Improved genomic resources and new bioinformatic workflow for the carcinogenic parasite Clonorchis sinensis: Biotechnological implications.</title>
        <authorList>
            <person name="Wang D."/>
            <person name="Korhonen P.K."/>
            <person name="Gasser R.B."/>
            <person name="Young N.D."/>
        </authorList>
    </citation>
    <scope>NUCLEOTIDE SEQUENCE [LARGE SCALE GENOMIC DNA]</scope>
    <source>
        <strain evidence="4">Cs-k2</strain>
    </source>
</reference>
<dbReference type="InterPro" id="IPR017853">
    <property type="entry name" value="GH"/>
</dbReference>
<dbReference type="InterPro" id="IPR001223">
    <property type="entry name" value="Glyco_hydro18_cat"/>
</dbReference>
<evidence type="ECO:0000256" key="2">
    <source>
        <dbReference type="ARBA" id="ARBA00040976"/>
    </source>
</evidence>
<comment type="caution">
    <text evidence="4">The sequence shown here is derived from an EMBL/GenBank/DDBJ whole genome shotgun (WGS) entry which is preliminary data.</text>
</comment>
<reference evidence="4 5" key="2">
    <citation type="journal article" date="2021" name="Genomics">
        <title>High-quality reference genome for Clonorchis sinensis.</title>
        <authorList>
            <person name="Young N.D."/>
            <person name="Stroehlein A.J."/>
            <person name="Kinkar L."/>
            <person name="Wang T."/>
            <person name="Sohn W.M."/>
            <person name="Chang B.C.H."/>
            <person name="Kaur P."/>
            <person name="Weisz D."/>
            <person name="Dudchenko O."/>
            <person name="Aiden E.L."/>
            <person name="Korhonen P.K."/>
            <person name="Gasser R.B."/>
        </authorList>
    </citation>
    <scope>NUCLEOTIDE SEQUENCE [LARGE SCALE GENOMIC DNA]</scope>
    <source>
        <strain evidence="4">Cs-k2</strain>
    </source>
</reference>
<accession>A0A8T1MNH3</accession>
<evidence type="ECO:0000259" key="3">
    <source>
        <dbReference type="PROSITE" id="PS51910"/>
    </source>
</evidence>
<dbReference type="PROSITE" id="PS51910">
    <property type="entry name" value="GH18_2"/>
    <property type="match status" value="1"/>
</dbReference>
<comment type="similarity">
    <text evidence="1">Belongs to the glycosyl hydrolase 18 family.</text>
</comment>
<evidence type="ECO:0000256" key="1">
    <source>
        <dbReference type="ARBA" id="ARBA00009336"/>
    </source>
</evidence>
<protein>
    <recommendedName>
        <fullName evidence="2">Chitinase domain-containing protein 1</fullName>
    </recommendedName>
</protein>
<organism evidence="4 5">
    <name type="scientific">Clonorchis sinensis</name>
    <name type="common">Chinese liver fluke</name>
    <dbReference type="NCBI Taxonomy" id="79923"/>
    <lineage>
        <taxon>Eukaryota</taxon>
        <taxon>Metazoa</taxon>
        <taxon>Spiralia</taxon>
        <taxon>Lophotrochozoa</taxon>
        <taxon>Platyhelminthes</taxon>
        <taxon>Trematoda</taxon>
        <taxon>Digenea</taxon>
        <taxon>Opisthorchiida</taxon>
        <taxon>Opisthorchiata</taxon>
        <taxon>Opisthorchiidae</taxon>
        <taxon>Clonorchis</taxon>
    </lineage>
</organism>
<dbReference type="AlphaFoldDB" id="A0A8T1MNH3"/>
<evidence type="ECO:0000313" key="5">
    <source>
        <dbReference type="Proteomes" id="UP000286415"/>
    </source>
</evidence>
<name>A0A8T1MNH3_CLOSI</name>
<dbReference type="GO" id="GO:0008061">
    <property type="term" value="F:chitin binding"/>
    <property type="evidence" value="ECO:0007669"/>
    <property type="project" value="InterPro"/>
</dbReference>
<dbReference type="InterPro" id="IPR029070">
    <property type="entry name" value="Chitinase_insertion_sf"/>
</dbReference>